<name>A0A6J1GAW8_CUCMO</name>
<keyword evidence="5 7" id="KW-0472">Membrane</keyword>
<dbReference type="Proteomes" id="UP000504609">
    <property type="component" value="Unplaced"/>
</dbReference>
<evidence type="ECO:0000313" key="9">
    <source>
        <dbReference type="RefSeq" id="XP_022949013.1"/>
    </source>
</evidence>
<feature type="transmembrane region" description="Helical" evidence="7">
    <location>
        <begin position="154"/>
        <end position="173"/>
    </location>
</feature>
<dbReference type="InterPro" id="IPR005344">
    <property type="entry name" value="TMEM33/Pom33"/>
</dbReference>
<evidence type="ECO:0000313" key="8">
    <source>
        <dbReference type="Proteomes" id="UP000504609"/>
    </source>
</evidence>
<organism evidence="8 9">
    <name type="scientific">Cucurbita moschata</name>
    <name type="common">Winter crookneck squash</name>
    <name type="synonym">Cucurbita pepo var. moschata</name>
    <dbReference type="NCBI Taxonomy" id="3662"/>
    <lineage>
        <taxon>Eukaryota</taxon>
        <taxon>Viridiplantae</taxon>
        <taxon>Streptophyta</taxon>
        <taxon>Embryophyta</taxon>
        <taxon>Tracheophyta</taxon>
        <taxon>Spermatophyta</taxon>
        <taxon>Magnoliopsida</taxon>
        <taxon>eudicotyledons</taxon>
        <taxon>Gunneridae</taxon>
        <taxon>Pentapetalae</taxon>
        <taxon>rosids</taxon>
        <taxon>fabids</taxon>
        <taxon>Cucurbitales</taxon>
        <taxon>Cucurbitaceae</taxon>
        <taxon>Cucurbiteae</taxon>
        <taxon>Cucurbita</taxon>
    </lineage>
</organism>
<evidence type="ECO:0000256" key="5">
    <source>
        <dbReference type="ARBA" id="ARBA00023136"/>
    </source>
</evidence>
<accession>A0A6J1GAW8</accession>
<feature type="compositionally biased region" description="Polar residues" evidence="6">
    <location>
        <begin position="69"/>
        <end position="82"/>
    </location>
</feature>
<feature type="transmembrane region" description="Helical" evidence="7">
    <location>
        <begin position="123"/>
        <end position="142"/>
    </location>
</feature>
<evidence type="ECO:0000256" key="4">
    <source>
        <dbReference type="ARBA" id="ARBA00022989"/>
    </source>
</evidence>
<protein>
    <submittedName>
        <fullName evidence="9">Uncharacterized protein LOC111452483</fullName>
    </submittedName>
</protein>
<feature type="transmembrane region" description="Helical" evidence="7">
    <location>
        <begin position="194"/>
        <end position="219"/>
    </location>
</feature>
<keyword evidence="3 7" id="KW-0812">Transmembrane</keyword>
<dbReference type="PANTHER" id="PTHR12703:SF4">
    <property type="entry name" value="TRANSMEMBRANE PROTEIN 33"/>
    <property type="match status" value="1"/>
</dbReference>
<dbReference type="RefSeq" id="XP_022949013.1">
    <property type="nucleotide sequence ID" value="XM_023093245.1"/>
</dbReference>
<keyword evidence="8" id="KW-1185">Reference proteome</keyword>
<evidence type="ECO:0000256" key="3">
    <source>
        <dbReference type="ARBA" id="ARBA00022692"/>
    </source>
</evidence>
<feature type="transmembrane region" description="Helical" evidence="7">
    <location>
        <begin position="255"/>
        <end position="280"/>
    </location>
</feature>
<proteinExistence type="inferred from homology"/>
<dbReference type="GO" id="GO:0071786">
    <property type="term" value="P:endoplasmic reticulum tubular network organization"/>
    <property type="evidence" value="ECO:0007669"/>
    <property type="project" value="TreeGrafter"/>
</dbReference>
<dbReference type="GO" id="GO:0016020">
    <property type="term" value="C:membrane"/>
    <property type="evidence" value="ECO:0007669"/>
    <property type="project" value="UniProtKB-SubCell"/>
</dbReference>
<dbReference type="AlphaFoldDB" id="A0A6J1GAW8"/>
<dbReference type="KEGG" id="cmos:111452483"/>
<dbReference type="Pfam" id="PF03661">
    <property type="entry name" value="TMEM33_Pom33"/>
    <property type="match status" value="1"/>
</dbReference>
<dbReference type="GO" id="GO:0061024">
    <property type="term" value="P:membrane organization"/>
    <property type="evidence" value="ECO:0007669"/>
    <property type="project" value="TreeGrafter"/>
</dbReference>
<evidence type="ECO:0000256" key="1">
    <source>
        <dbReference type="ARBA" id="ARBA00004141"/>
    </source>
</evidence>
<dbReference type="PANTHER" id="PTHR12703">
    <property type="entry name" value="TRANSMEMBRANE PROTEIN 33"/>
    <property type="match status" value="1"/>
</dbReference>
<comment type="similarity">
    <text evidence="2">Belongs to the PER33/POM33 family.</text>
</comment>
<gene>
    <name evidence="9" type="primary">LOC111452483</name>
</gene>
<evidence type="ECO:0000256" key="6">
    <source>
        <dbReference type="SAM" id="MobiDB-lite"/>
    </source>
</evidence>
<dbReference type="GeneID" id="111452483"/>
<feature type="compositionally biased region" description="Low complexity" evidence="6">
    <location>
        <begin position="90"/>
        <end position="100"/>
    </location>
</feature>
<feature type="region of interest" description="Disordered" evidence="6">
    <location>
        <begin position="69"/>
        <end position="106"/>
    </location>
</feature>
<evidence type="ECO:0000256" key="7">
    <source>
        <dbReference type="SAM" id="Phobius"/>
    </source>
</evidence>
<reference evidence="9" key="1">
    <citation type="submission" date="2025-08" db="UniProtKB">
        <authorList>
            <consortium name="RefSeq"/>
        </authorList>
    </citation>
    <scope>IDENTIFICATION</scope>
    <source>
        <tissue evidence="9">Young leaves</tissue>
    </source>
</reference>
<dbReference type="InterPro" id="IPR051645">
    <property type="entry name" value="PER33/POM33_regulator"/>
</dbReference>
<dbReference type="GO" id="GO:0005783">
    <property type="term" value="C:endoplasmic reticulum"/>
    <property type="evidence" value="ECO:0007669"/>
    <property type="project" value="TreeGrafter"/>
</dbReference>
<evidence type="ECO:0000256" key="2">
    <source>
        <dbReference type="ARBA" id="ARBA00007322"/>
    </source>
</evidence>
<sequence>MGEISEETQRLKRIAAATYDYDNDPRWADYWSNILIPPNLVSRSDVTDHFKRKFYQRYIDPDLVVETMSSGSSSFQPGRQSAPSPPTNDQTQSQSSGSTTRNPGTSATTGSNWMYLRWDRHRVLFLVNAWVFLLSSLAVMPMVPRNISHRAYQISLMGTACSSLFTLFITCGIPRSFDMQALEVYFRPVVATKALVYLIYSITFVASNLFLKLALIPIICVAVEQISKYVRHNFPRSAFYRKCLERPCAWVESNTITLCLLSSNVEIALGFLLIISLFTWQRNFVQTFMYWQLLKLMYHFPLTAGYHQSAWAKIGRKVNPFVSRFLPFLKPLLSAAQRWWLR</sequence>
<comment type="subcellular location">
    <subcellularLocation>
        <location evidence="1">Membrane</location>
        <topology evidence="1">Multi-pass membrane protein</topology>
    </subcellularLocation>
</comment>
<keyword evidence="4 7" id="KW-1133">Transmembrane helix</keyword>